<keyword evidence="1" id="KW-1133">Transmembrane helix</keyword>
<dbReference type="AlphaFoldDB" id="A0A7G1HZV4"/>
<evidence type="ECO:0000313" key="2">
    <source>
        <dbReference type="EMBL" id="BCI64563.1"/>
    </source>
</evidence>
<dbReference type="EMBL" id="AP023322">
    <property type="protein sequence ID" value="BCI64563.1"/>
    <property type="molecule type" value="Genomic_DNA"/>
</dbReference>
<accession>A0A7G1HZV4</accession>
<dbReference type="Proteomes" id="UP000594042">
    <property type="component" value="Chromosome"/>
</dbReference>
<keyword evidence="3" id="KW-1185">Reference proteome</keyword>
<reference evidence="3" key="1">
    <citation type="submission" date="2020-07" db="EMBL/GenBank/DDBJ databases">
        <title>Complete genome sequencing of Coprobacter sp. strain 2CBH44.</title>
        <authorList>
            <person name="Sakamoto M."/>
            <person name="Murakami T."/>
            <person name="Mori H."/>
        </authorList>
    </citation>
    <scope>NUCLEOTIDE SEQUENCE [LARGE SCALE GENOMIC DNA]</scope>
    <source>
        <strain evidence="3">2CBH44</strain>
    </source>
</reference>
<name>A0A7G1HZV4_9BACT</name>
<dbReference type="KEGG" id="copr:Cop2CBH44_29160"/>
<feature type="transmembrane region" description="Helical" evidence="1">
    <location>
        <begin position="6"/>
        <end position="26"/>
    </location>
</feature>
<proteinExistence type="predicted"/>
<sequence length="43" mass="5086">MNHCRFGLRIVLSVSVPDMYLLVLTLKMKFSFSNFIRGGWFNF</sequence>
<organism evidence="2 3">
    <name type="scientific">Coprobacter secundus subsp. similis</name>
    <dbReference type="NCBI Taxonomy" id="2751153"/>
    <lineage>
        <taxon>Bacteria</taxon>
        <taxon>Pseudomonadati</taxon>
        <taxon>Bacteroidota</taxon>
        <taxon>Bacteroidia</taxon>
        <taxon>Bacteroidales</taxon>
        <taxon>Barnesiellaceae</taxon>
        <taxon>Coprobacter</taxon>
    </lineage>
</organism>
<evidence type="ECO:0000313" key="3">
    <source>
        <dbReference type="Proteomes" id="UP000594042"/>
    </source>
</evidence>
<protein>
    <submittedName>
        <fullName evidence="2">Uncharacterized protein</fullName>
    </submittedName>
</protein>
<keyword evidence="1" id="KW-0812">Transmembrane</keyword>
<keyword evidence="1" id="KW-0472">Membrane</keyword>
<evidence type="ECO:0000256" key="1">
    <source>
        <dbReference type="SAM" id="Phobius"/>
    </source>
</evidence>
<gene>
    <name evidence="2" type="ORF">Cop2CBH44_29160</name>
</gene>